<reference evidence="6" key="1">
    <citation type="submission" date="2024-06" db="EMBL/GenBank/DDBJ databases">
        <authorList>
            <person name="Campbell A.G."/>
        </authorList>
    </citation>
    <scope>NUCLEOTIDE SEQUENCE</scope>
    <source>
        <strain evidence="6">EM17</strain>
    </source>
</reference>
<dbReference type="PANTHER" id="PTHR30537:SF26">
    <property type="entry name" value="GLYCINE CLEAVAGE SYSTEM TRANSCRIPTIONAL ACTIVATOR"/>
    <property type="match status" value="1"/>
</dbReference>
<keyword evidence="7" id="KW-1185">Reference proteome</keyword>
<evidence type="ECO:0000313" key="7">
    <source>
        <dbReference type="Proteomes" id="UP001432995"/>
    </source>
</evidence>
<dbReference type="RefSeq" id="WP_350381524.1">
    <property type="nucleotide sequence ID" value="NZ_JBELQD010000080.1"/>
</dbReference>
<gene>
    <name evidence="6" type="ORF">ABS770_28070</name>
</gene>
<dbReference type="InterPro" id="IPR000847">
    <property type="entry name" value="LysR_HTH_N"/>
</dbReference>
<dbReference type="PANTHER" id="PTHR30537">
    <property type="entry name" value="HTH-TYPE TRANSCRIPTIONAL REGULATOR"/>
    <property type="match status" value="1"/>
</dbReference>
<proteinExistence type="inferred from homology"/>
<organism evidence="6 7">
    <name type="scientific">Methylobacterium brachiatum</name>
    <dbReference type="NCBI Taxonomy" id="269660"/>
    <lineage>
        <taxon>Bacteria</taxon>
        <taxon>Pseudomonadati</taxon>
        <taxon>Pseudomonadota</taxon>
        <taxon>Alphaproteobacteria</taxon>
        <taxon>Hyphomicrobiales</taxon>
        <taxon>Methylobacteriaceae</taxon>
        <taxon>Methylobacterium</taxon>
    </lineage>
</organism>
<protein>
    <submittedName>
        <fullName evidence="6">LysR substrate-binding domain-containing protein</fullName>
    </submittedName>
</protein>
<dbReference type="InterPro" id="IPR005119">
    <property type="entry name" value="LysR_subst-bd"/>
</dbReference>
<evidence type="ECO:0000313" key="6">
    <source>
        <dbReference type="EMBL" id="MER2292119.1"/>
    </source>
</evidence>
<dbReference type="Pfam" id="PF03466">
    <property type="entry name" value="LysR_substrate"/>
    <property type="match status" value="1"/>
</dbReference>
<evidence type="ECO:0000256" key="3">
    <source>
        <dbReference type="ARBA" id="ARBA00023125"/>
    </source>
</evidence>
<evidence type="ECO:0000256" key="4">
    <source>
        <dbReference type="ARBA" id="ARBA00023163"/>
    </source>
</evidence>
<sequence>MSLSPPRPSLPSLNALRAFEAAARHEGFVGAADELCVTAAAIAQQVRALEDWVGKPLFHRKARGLQLTSEARAMLPRLVAAFDALAGAAHGLRRHADRQEVQIAALPCVAQLWLSPRLGAMRKAFPNLAFSVVALENPPDFARDPFDFGLFFADADVPHCSTQTLVEDELFPVCAPQLLADREGSLDLAGLADMTLLHDARWRNDWARWLRHAGDRQVDARRGSTFSLYSMAVEAAIEEAGILIGHSSLLQAPLGDGRLLAPIDGAALRGPPLSLILPEGGRRDAGTEAVVAWLRETAPAPAGR</sequence>
<dbReference type="InterPro" id="IPR036390">
    <property type="entry name" value="WH_DNA-bd_sf"/>
</dbReference>
<dbReference type="SUPFAM" id="SSF53850">
    <property type="entry name" value="Periplasmic binding protein-like II"/>
    <property type="match status" value="1"/>
</dbReference>
<feature type="domain" description="HTH lysR-type" evidence="5">
    <location>
        <begin position="11"/>
        <end position="68"/>
    </location>
</feature>
<dbReference type="Gene3D" id="3.40.190.10">
    <property type="entry name" value="Periplasmic binding protein-like II"/>
    <property type="match status" value="2"/>
</dbReference>
<keyword evidence="3" id="KW-0238">DNA-binding</keyword>
<evidence type="ECO:0000256" key="2">
    <source>
        <dbReference type="ARBA" id="ARBA00023015"/>
    </source>
</evidence>
<dbReference type="InterPro" id="IPR036388">
    <property type="entry name" value="WH-like_DNA-bd_sf"/>
</dbReference>
<keyword evidence="2" id="KW-0805">Transcription regulation</keyword>
<keyword evidence="4" id="KW-0804">Transcription</keyword>
<dbReference type="EMBL" id="JBELQD010000080">
    <property type="protein sequence ID" value="MER2292119.1"/>
    <property type="molecule type" value="Genomic_DNA"/>
</dbReference>
<dbReference type="Pfam" id="PF00126">
    <property type="entry name" value="HTH_1"/>
    <property type="match status" value="1"/>
</dbReference>
<dbReference type="PROSITE" id="PS50931">
    <property type="entry name" value="HTH_LYSR"/>
    <property type="match status" value="1"/>
</dbReference>
<evidence type="ECO:0000256" key="1">
    <source>
        <dbReference type="ARBA" id="ARBA00009437"/>
    </source>
</evidence>
<dbReference type="InterPro" id="IPR058163">
    <property type="entry name" value="LysR-type_TF_proteobact-type"/>
</dbReference>
<accession>A0ABV1RB80</accession>
<comment type="similarity">
    <text evidence="1">Belongs to the LysR transcriptional regulatory family.</text>
</comment>
<dbReference type="Proteomes" id="UP001432995">
    <property type="component" value="Unassembled WGS sequence"/>
</dbReference>
<name>A0ABV1RB80_9HYPH</name>
<evidence type="ECO:0000259" key="5">
    <source>
        <dbReference type="PROSITE" id="PS50931"/>
    </source>
</evidence>
<comment type="caution">
    <text evidence="6">The sequence shown here is derived from an EMBL/GenBank/DDBJ whole genome shotgun (WGS) entry which is preliminary data.</text>
</comment>
<dbReference type="Gene3D" id="1.10.10.10">
    <property type="entry name" value="Winged helix-like DNA-binding domain superfamily/Winged helix DNA-binding domain"/>
    <property type="match status" value="1"/>
</dbReference>
<dbReference type="SUPFAM" id="SSF46785">
    <property type="entry name" value="Winged helix' DNA-binding domain"/>
    <property type="match status" value="1"/>
</dbReference>